<dbReference type="InterPro" id="IPR001640">
    <property type="entry name" value="Lgt"/>
</dbReference>
<feature type="transmembrane region" description="Helical" evidence="7">
    <location>
        <begin position="206"/>
        <end position="223"/>
    </location>
</feature>
<feature type="transmembrane region" description="Helical" evidence="7">
    <location>
        <begin position="283"/>
        <end position="305"/>
    </location>
</feature>
<feature type="transmembrane region" description="Helical" evidence="7">
    <location>
        <begin position="113"/>
        <end position="137"/>
    </location>
</feature>
<comment type="catalytic activity">
    <reaction evidence="7">
        <text>L-cysteinyl-[prolipoprotein] + a 1,2-diacyl-sn-glycero-3-phospho-(1'-sn-glycerol) = an S-1,2-diacyl-sn-glyceryl-L-cysteinyl-[prolipoprotein] + sn-glycerol 1-phosphate + H(+)</text>
        <dbReference type="Rhea" id="RHEA:56712"/>
        <dbReference type="Rhea" id="RHEA-COMP:14679"/>
        <dbReference type="Rhea" id="RHEA-COMP:14680"/>
        <dbReference type="ChEBI" id="CHEBI:15378"/>
        <dbReference type="ChEBI" id="CHEBI:29950"/>
        <dbReference type="ChEBI" id="CHEBI:57685"/>
        <dbReference type="ChEBI" id="CHEBI:64716"/>
        <dbReference type="ChEBI" id="CHEBI:140658"/>
        <dbReference type="EC" id="2.5.1.145"/>
    </reaction>
</comment>
<evidence type="ECO:0000256" key="7">
    <source>
        <dbReference type="HAMAP-Rule" id="MF_01147"/>
    </source>
</evidence>
<evidence type="ECO:0000313" key="9">
    <source>
        <dbReference type="EMBL" id="GAA3745395.1"/>
    </source>
</evidence>
<evidence type="ECO:0000256" key="3">
    <source>
        <dbReference type="ARBA" id="ARBA00022679"/>
    </source>
</evidence>
<dbReference type="Pfam" id="PF01790">
    <property type="entry name" value="LGT"/>
    <property type="match status" value="1"/>
</dbReference>
<comment type="subcellular location">
    <subcellularLocation>
        <location evidence="7">Cell membrane</location>
        <topology evidence="7">Multi-pass membrane protein</topology>
    </subcellularLocation>
</comment>
<keyword evidence="10" id="KW-1185">Reference proteome</keyword>
<evidence type="ECO:0000313" key="10">
    <source>
        <dbReference type="Proteomes" id="UP001501004"/>
    </source>
</evidence>
<name>A0ABP7FRU1_9MICO</name>
<reference evidence="10" key="1">
    <citation type="journal article" date="2019" name="Int. J. Syst. Evol. Microbiol.">
        <title>The Global Catalogue of Microorganisms (GCM) 10K type strain sequencing project: providing services to taxonomists for standard genome sequencing and annotation.</title>
        <authorList>
            <consortium name="The Broad Institute Genomics Platform"/>
            <consortium name="The Broad Institute Genome Sequencing Center for Infectious Disease"/>
            <person name="Wu L."/>
            <person name="Ma J."/>
        </authorList>
    </citation>
    <scope>NUCLEOTIDE SEQUENCE [LARGE SCALE GENOMIC DNA]</scope>
    <source>
        <strain evidence="10">JCM 16949</strain>
    </source>
</reference>
<keyword evidence="4 7" id="KW-0812">Transmembrane</keyword>
<comment type="function">
    <text evidence="7">Catalyzes the transfer of the diacylglyceryl group from phosphatidylglycerol to the sulfhydryl group of the N-terminal cysteine of a prolipoprotein, the first step in the formation of mature lipoproteins.</text>
</comment>
<dbReference type="EMBL" id="BAABAE010000003">
    <property type="protein sequence ID" value="GAA3745395.1"/>
    <property type="molecule type" value="Genomic_DNA"/>
</dbReference>
<proteinExistence type="inferred from homology"/>
<feature type="transmembrane region" description="Helical" evidence="7">
    <location>
        <begin position="74"/>
        <end position="93"/>
    </location>
</feature>
<accession>A0ABP7FRU1</accession>
<feature type="transmembrane region" description="Helical" evidence="7">
    <location>
        <begin position="43"/>
        <end position="62"/>
    </location>
</feature>
<dbReference type="Proteomes" id="UP001501004">
    <property type="component" value="Unassembled WGS sequence"/>
</dbReference>
<evidence type="ECO:0000256" key="1">
    <source>
        <dbReference type="ARBA" id="ARBA00007150"/>
    </source>
</evidence>
<dbReference type="PANTHER" id="PTHR30589:SF0">
    <property type="entry name" value="PHOSPHATIDYLGLYCEROL--PROLIPOPROTEIN DIACYLGLYCERYL TRANSFERASE"/>
    <property type="match status" value="1"/>
</dbReference>
<keyword evidence="5 7" id="KW-1133">Transmembrane helix</keyword>
<evidence type="ECO:0000256" key="4">
    <source>
        <dbReference type="ARBA" id="ARBA00022692"/>
    </source>
</evidence>
<sequence>MIAPMISLPASIPSPDYAWQVWRIPIGEWFSGLGLSPDYVLNIHAYALCILAGIIAATILTGYRLRQRGADAGLVLDIALWAVPFGIIGGRIFHVVTHPDDYFGPGKDLLKTLYIWEGGMAIFGALMLGALGTFIGCRLSGVRFWSFADALAPSLLLAQAFGRLGNYFNHELFGLPTDLPWGLEIEATNPAFPAGLPAGTLFHPTFLYEIIWNLIGVGVLLFLERKWRLQKTTIPFLDVDVPMPTPGAYRFQWGKMLGLYLIWYGVGRSFFESIRIDPSEIFFGIRTNVWAAFGAILVGLVIIIVQSRRHPGIEPSPYVPGREWSADAVVHSEDVYSDSDFEGNDGSISTEPSRSAETKGTKAAISGRAKS</sequence>
<comment type="pathway">
    <text evidence="7">Protein modification; lipoprotein biosynthesis (diacylglyceryl transfer).</text>
</comment>
<feature type="region of interest" description="Disordered" evidence="8">
    <location>
        <begin position="335"/>
        <end position="371"/>
    </location>
</feature>
<dbReference type="PROSITE" id="PS01311">
    <property type="entry name" value="LGT"/>
    <property type="match status" value="1"/>
</dbReference>
<organism evidence="9 10">
    <name type="scientific">Leifsonella bigeumensis</name>
    <dbReference type="NCBI Taxonomy" id="433643"/>
    <lineage>
        <taxon>Bacteria</taxon>
        <taxon>Bacillati</taxon>
        <taxon>Actinomycetota</taxon>
        <taxon>Actinomycetes</taxon>
        <taxon>Micrococcales</taxon>
        <taxon>Microbacteriaceae</taxon>
        <taxon>Leifsonella</taxon>
    </lineage>
</organism>
<gene>
    <name evidence="7" type="primary">lgt</name>
    <name evidence="9" type="ORF">GCM10022239_21290</name>
</gene>
<keyword evidence="2 7" id="KW-1003">Cell membrane</keyword>
<feature type="binding site" evidence="7">
    <location>
        <position position="163"/>
    </location>
    <ligand>
        <name>a 1,2-diacyl-sn-glycero-3-phospho-(1'-sn-glycerol)</name>
        <dbReference type="ChEBI" id="CHEBI:64716"/>
    </ligand>
</feature>
<comment type="similarity">
    <text evidence="1 7">Belongs to the Lgt family.</text>
</comment>
<comment type="caution">
    <text evidence="9">The sequence shown here is derived from an EMBL/GenBank/DDBJ whole genome shotgun (WGS) entry which is preliminary data.</text>
</comment>
<dbReference type="EC" id="2.5.1.145" evidence="7"/>
<keyword evidence="6 7" id="KW-0472">Membrane</keyword>
<keyword evidence="3 7" id="KW-0808">Transferase</keyword>
<feature type="transmembrane region" description="Helical" evidence="7">
    <location>
        <begin position="144"/>
        <end position="162"/>
    </location>
</feature>
<evidence type="ECO:0000256" key="6">
    <source>
        <dbReference type="ARBA" id="ARBA00023136"/>
    </source>
</evidence>
<dbReference type="HAMAP" id="MF_01147">
    <property type="entry name" value="Lgt"/>
    <property type="match status" value="1"/>
</dbReference>
<evidence type="ECO:0000256" key="5">
    <source>
        <dbReference type="ARBA" id="ARBA00022989"/>
    </source>
</evidence>
<evidence type="ECO:0000256" key="8">
    <source>
        <dbReference type="SAM" id="MobiDB-lite"/>
    </source>
</evidence>
<dbReference type="PANTHER" id="PTHR30589">
    <property type="entry name" value="PROLIPOPROTEIN DIACYLGLYCERYL TRANSFERASE"/>
    <property type="match status" value="1"/>
</dbReference>
<dbReference type="NCBIfam" id="TIGR00544">
    <property type="entry name" value="lgt"/>
    <property type="match status" value="1"/>
</dbReference>
<protein>
    <recommendedName>
        <fullName evidence="7">Phosphatidylglycerol--prolipoprotein diacylglyceryl transferase</fullName>
        <ecNumber evidence="7">2.5.1.145</ecNumber>
    </recommendedName>
</protein>
<evidence type="ECO:0000256" key="2">
    <source>
        <dbReference type="ARBA" id="ARBA00022475"/>
    </source>
</evidence>